<dbReference type="PANTHER" id="PTHR43229:SF6">
    <property type="entry name" value="ABC-TYPE MULTIDRUG TRANSPORT SYSTEM, PERMEASE COMPONENT"/>
    <property type="match status" value="1"/>
</dbReference>
<dbReference type="PRINTS" id="PR00164">
    <property type="entry name" value="ABC2TRNSPORT"/>
</dbReference>
<reference evidence="7 8" key="1">
    <citation type="submission" date="2017-08" db="EMBL/GenBank/DDBJ databases">
        <title>Resequencing and Reannotation of the genome of Pyrococcus furiosus type strain DSM3638.</title>
        <authorList>
            <person name="Reichelt R.M."/>
            <person name="Bunk B."/>
        </authorList>
    </citation>
    <scope>NUCLEOTIDE SEQUENCE [LARGE SCALE GENOMIC DNA]</scope>
    <source>
        <strain evidence="7 8">DSM 3638</strain>
    </source>
</reference>
<keyword evidence="3 5" id="KW-1133">Transmembrane helix</keyword>
<dbReference type="AlphaFoldDB" id="A0A5C0XQC8"/>
<dbReference type="Pfam" id="PF01061">
    <property type="entry name" value="ABC2_membrane"/>
    <property type="match status" value="1"/>
</dbReference>
<dbReference type="EMBL" id="CP023154">
    <property type="protein sequence ID" value="QEK79486.1"/>
    <property type="molecule type" value="Genomic_DNA"/>
</dbReference>
<dbReference type="RefSeq" id="WP_014835542.1">
    <property type="nucleotide sequence ID" value="NC_003413.1"/>
</dbReference>
<name>A0A5C0XQC8_PYRFU</name>
<dbReference type="OrthoDB" id="147058at2157"/>
<feature type="transmembrane region" description="Helical" evidence="5">
    <location>
        <begin position="177"/>
        <end position="195"/>
    </location>
</feature>
<dbReference type="GeneID" id="13301292"/>
<feature type="transmembrane region" description="Helical" evidence="5">
    <location>
        <begin position="97"/>
        <end position="115"/>
    </location>
</feature>
<dbReference type="InterPro" id="IPR000412">
    <property type="entry name" value="ABC_2_transport"/>
</dbReference>
<proteinExistence type="predicted"/>
<dbReference type="GO" id="GO:0043190">
    <property type="term" value="C:ATP-binding cassette (ABC) transporter complex"/>
    <property type="evidence" value="ECO:0007669"/>
    <property type="project" value="InterPro"/>
</dbReference>
<feature type="transmembrane region" description="Helical" evidence="5">
    <location>
        <begin position="21"/>
        <end position="43"/>
    </location>
</feature>
<evidence type="ECO:0000256" key="4">
    <source>
        <dbReference type="ARBA" id="ARBA00023136"/>
    </source>
</evidence>
<evidence type="ECO:0000313" key="8">
    <source>
        <dbReference type="Proteomes" id="UP000324354"/>
    </source>
</evidence>
<comment type="subcellular location">
    <subcellularLocation>
        <location evidence="1">Membrane</location>
        <topology evidence="1">Multi-pass membrane protein</topology>
    </subcellularLocation>
</comment>
<dbReference type="Proteomes" id="UP000324354">
    <property type="component" value="Chromosome"/>
</dbReference>
<evidence type="ECO:0000259" key="6">
    <source>
        <dbReference type="PROSITE" id="PS51012"/>
    </source>
</evidence>
<dbReference type="InterPro" id="IPR013525">
    <property type="entry name" value="ABC2_TM"/>
</dbReference>
<dbReference type="InterPro" id="IPR047817">
    <property type="entry name" value="ABC2_TM_bact-type"/>
</dbReference>
<evidence type="ECO:0000256" key="2">
    <source>
        <dbReference type="ARBA" id="ARBA00022692"/>
    </source>
</evidence>
<feature type="domain" description="ABC transmembrane type-2" evidence="6">
    <location>
        <begin position="19"/>
        <end position="255"/>
    </location>
</feature>
<feature type="transmembrane region" description="Helical" evidence="5">
    <location>
        <begin position="234"/>
        <end position="252"/>
    </location>
</feature>
<sequence length="267" mass="29885">MSLLAIIDKEFRMFFRYPLRVISSILVGLVFLLQFVYFGQAILGGRFSRLLEEATGVGDYPTYVLIGYVLWWVSVSPMEASVWGVRRELQRGTFESNVMAPIGILKMIMGLAISWMMMDSIIMLLVFALGVVIFDIKVSAIYVAKAIPIIALAFVTFLGFGIVFAGLVMMLKNIGPLANIFEFVILFLSGVFFPLSTLPEIVRKISWIIPLTHATSAVRKIFIGLSYSSVVNEITAMLILLPVYWAISLAVFKWAEKVTRMMGYGGY</sequence>
<protein>
    <submittedName>
        <fullName evidence="7">ABC transporter permease</fullName>
    </submittedName>
</protein>
<gene>
    <name evidence="7" type="ORF">PFDSM3638_09495</name>
</gene>
<keyword evidence="2 5" id="KW-0812">Transmembrane</keyword>
<keyword evidence="4 5" id="KW-0472">Membrane</keyword>
<dbReference type="GO" id="GO:0140359">
    <property type="term" value="F:ABC-type transporter activity"/>
    <property type="evidence" value="ECO:0007669"/>
    <property type="project" value="InterPro"/>
</dbReference>
<dbReference type="InterPro" id="IPR051784">
    <property type="entry name" value="Nod_factor_ABC_transporter"/>
</dbReference>
<dbReference type="PANTHER" id="PTHR43229">
    <property type="entry name" value="NODULATION PROTEIN J"/>
    <property type="match status" value="1"/>
</dbReference>
<feature type="transmembrane region" description="Helical" evidence="5">
    <location>
        <begin position="121"/>
        <end position="143"/>
    </location>
</feature>
<evidence type="ECO:0000313" key="7">
    <source>
        <dbReference type="EMBL" id="QEK79486.1"/>
    </source>
</evidence>
<dbReference type="PROSITE" id="PS51012">
    <property type="entry name" value="ABC_TM2"/>
    <property type="match status" value="1"/>
</dbReference>
<dbReference type="PIRSF" id="PIRSF006648">
    <property type="entry name" value="DrrB"/>
    <property type="match status" value="1"/>
</dbReference>
<evidence type="ECO:0000256" key="1">
    <source>
        <dbReference type="ARBA" id="ARBA00004141"/>
    </source>
</evidence>
<evidence type="ECO:0000256" key="3">
    <source>
        <dbReference type="ARBA" id="ARBA00022989"/>
    </source>
</evidence>
<evidence type="ECO:0000256" key="5">
    <source>
        <dbReference type="SAM" id="Phobius"/>
    </source>
</evidence>
<feature type="transmembrane region" description="Helical" evidence="5">
    <location>
        <begin position="63"/>
        <end position="85"/>
    </location>
</feature>
<accession>A0A5C0XQC8</accession>
<feature type="transmembrane region" description="Helical" evidence="5">
    <location>
        <begin position="150"/>
        <end position="171"/>
    </location>
</feature>
<organism evidence="7 8">
    <name type="scientific">Pyrococcus furiosus (strain ATCC 43587 / DSM 3638 / JCM 8422 / Vc1)</name>
    <dbReference type="NCBI Taxonomy" id="186497"/>
    <lineage>
        <taxon>Archaea</taxon>
        <taxon>Methanobacteriati</taxon>
        <taxon>Methanobacteriota</taxon>
        <taxon>Thermococci</taxon>
        <taxon>Thermococcales</taxon>
        <taxon>Thermococcaceae</taxon>
        <taxon>Pyrococcus</taxon>
    </lineage>
</organism>